<feature type="domain" description="DUF2520" evidence="1">
    <location>
        <begin position="134"/>
        <end position="252"/>
    </location>
</feature>
<dbReference type="SUPFAM" id="SSF51735">
    <property type="entry name" value="NAD(P)-binding Rossmann-fold domains"/>
    <property type="match status" value="1"/>
</dbReference>
<accession>A0A939S9X5</accession>
<dbReference type="Pfam" id="PF10728">
    <property type="entry name" value="DUF2520"/>
    <property type="match status" value="1"/>
</dbReference>
<dbReference type="Proteomes" id="UP000664382">
    <property type="component" value="Unassembled WGS sequence"/>
</dbReference>
<organism evidence="2 3">
    <name type="scientific">Leucobacter weissii</name>
    <dbReference type="NCBI Taxonomy" id="1983706"/>
    <lineage>
        <taxon>Bacteria</taxon>
        <taxon>Bacillati</taxon>
        <taxon>Actinomycetota</taxon>
        <taxon>Actinomycetes</taxon>
        <taxon>Micrococcales</taxon>
        <taxon>Microbacteriaceae</taxon>
        <taxon>Leucobacter</taxon>
    </lineage>
</organism>
<protein>
    <submittedName>
        <fullName evidence="2">DUF2520 domain-containing protein</fullName>
    </submittedName>
</protein>
<dbReference type="AlphaFoldDB" id="A0A939S9X5"/>
<dbReference type="Gene3D" id="3.40.50.720">
    <property type="entry name" value="NAD(P)-binding Rossmann-like Domain"/>
    <property type="match status" value="1"/>
</dbReference>
<keyword evidence="3" id="KW-1185">Reference proteome</keyword>
<gene>
    <name evidence="2" type="ORF">J4H92_05300</name>
</gene>
<dbReference type="InterPro" id="IPR036291">
    <property type="entry name" value="NAD(P)-bd_dom_sf"/>
</dbReference>
<evidence type="ECO:0000259" key="1">
    <source>
        <dbReference type="Pfam" id="PF10728"/>
    </source>
</evidence>
<dbReference type="RefSeq" id="WP_208096875.1">
    <property type="nucleotide sequence ID" value="NZ_JAGDYM010000005.1"/>
</dbReference>
<evidence type="ECO:0000313" key="2">
    <source>
        <dbReference type="EMBL" id="MBO1901362.1"/>
    </source>
</evidence>
<dbReference type="PANTHER" id="PTHR40459:SF1">
    <property type="entry name" value="CONSERVED HYPOTHETICAL ALANINE AND LEUCINE RICH PROTEIN"/>
    <property type="match status" value="1"/>
</dbReference>
<proteinExistence type="predicted"/>
<evidence type="ECO:0000313" key="3">
    <source>
        <dbReference type="Proteomes" id="UP000664382"/>
    </source>
</evidence>
<comment type="caution">
    <text evidence="2">The sequence shown here is derived from an EMBL/GenBank/DDBJ whole genome shotgun (WGS) entry which is preliminary data.</text>
</comment>
<reference evidence="2" key="1">
    <citation type="submission" date="2021-03" db="EMBL/GenBank/DDBJ databases">
        <title>Leucobacter chromiisoli sp. nov., isolated from chromium-containing soil of chemical plant.</title>
        <authorList>
            <person name="Xu Z."/>
        </authorList>
    </citation>
    <scope>NUCLEOTIDE SEQUENCE</scope>
    <source>
        <strain evidence="2">S27</strain>
    </source>
</reference>
<dbReference type="Gene3D" id="1.10.1040.20">
    <property type="entry name" value="ProC-like, C-terminal domain"/>
    <property type="match status" value="1"/>
</dbReference>
<name>A0A939S9X5_9MICO</name>
<sequence>MPRQALPRVQVVGAGSSGAGRMAAALVAALRGAGYDTPEPAPRGATGAGAGIVLLAVPDAAIPQAAALIEPGRLVGHLSGATTLEALRPHEAFGLHPLTSVAAAGEPLAGESRESGEGARTAAGSALRGSHAAVVGSSERALATAERLARDLGMTPFTVADRDRAAYHAAASIAANFLIAVEGFAERLAATAGVPRRALVPLVESALRNWAELGAPIALTGPVARGDEETVARQREAVASRSPERLALFDALLAATRDLADESRAVSAEQDRVR</sequence>
<dbReference type="PANTHER" id="PTHR40459">
    <property type="entry name" value="CONSERVED HYPOTHETICAL ALANINE AND LEUCINE RICH PROTEIN"/>
    <property type="match status" value="1"/>
</dbReference>
<dbReference type="InterPro" id="IPR008927">
    <property type="entry name" value="6-PGluconate_DH-like_C_sf"/>
</dbReference>
<dbReference type="SUPFAM" id="SSF48179">
    <property type="entry name" value="6-phosphogluconate dehydrogenase C-terminal domain-like"/>
    <property type="match status" value="1"/>
</dbReference>
<dbReference type="InterPro" id="IPR037108">
    <property type="entry name" value="TM1727-like_C_sf"/>
</dbReference>
<dbReference type="EMBL" id="JAGDYM010000005">
    <property type="protein sequence ID" value="MBO1901362.1"/>
    <property type="molecule type" value="Genomic_DNA"/>
</dbReference>
<dbReference type="InterPro" id="IPR018931">
    <property type="entry name" value="DUF2520"/>
</dbReference>